<protein>
    <recommendedName>
        <fullName evidence="4">Catalase</fullName>
    </recommendedName>
</protein>
<sequence>MSPSMSIQPLRFDRSFEQVPKDEAETVSKLIAVLHEIQQVTARDYGYAVRSVHAKSHGVLEAEMEIFHDLPEPLRQGIFAHSWLHPVAMRLSTNPGYLLDDSVSTPRGLAIKIGNVEGERLPGSERHATQDFVMVNAPAFSAATPKKLLSNLKILAKTTERAHRGKKALSALLRGVEKAIESVGVESAAIKSLGGHPPTHILGETFYTCVPILYGPYYAKLSIAPVSPELVALVDSRIKLSGHPDALRDAVCAFFANHGAEWEVRVQLATDILSMPIEDASVEWPEDQSPYVAVARIRAQPQDAWTESSAAAIDDGMSFSPWHGLAAHRPLGGIMRVRRQTYEASVAFRRDFNHCPVHA</sequence>
<dbReference type="PANTHER" id="PTHR36195:SF4">
    <property type="entry name" value="DOMAIN PROTEIN, PUTATIVE (AFU_ORTHOLOGUE AFUA_5G01990)-RELATED"/>
    <property type="match status" value="1"/>
</dbReference>
<dbReference type="SUPFAM" id="SSF56634">
    <property type="entry name" value="Heme-dependent catalase-like"/>
    <property type="match status" value="1"/>
</dbReference>
<comment type="function">
    <text evidence="1">Decomposes hydrogen peroxide into water and oxygen; serves to protect cells from the toxic effects of hydrogen peroxide.</text>
</comment>
<dbReference type="EMBL" id="CAJZAG010000015">
    <property type="protein sequence ID" value="CAG9185649.1"/>
    <property type="molecule type" value="Genomic_DNA"/>
</dbReference>
<accession>A0ABM8XYW0</accession>
<dbReference type="Gene3D" id="2.40.180.10">
    <property type="entry name" value="Catalase core domain"/>
    <property type="match status" value="1"/>
</dbReference>
<dbReference type="PANTHER" id="PTHR36195">
    <property type="entry name" value="DOMAIN PROTEIN, PUTATIVE (AFU_ORTHOLOGUE AFUA_5G01990)-RELATED-RELATED"/>
    <property type="match status" value="1"/>
</dbReference>
<comment type="caution">
    <text evidence="2">The sequence shown here is derived from an EMBL/GenBank/DDBJ whole genome shotgun (WGS) entry which is preliminary data.</text>
</comment>
<keyword evidence="3" id="KW-1185">Reference proteome</keyword>
<dbReference type="CDD" id="cd08152">
    <property type="entry name" value="y4iL_like"/>
    <property type="match status" value="1"/>
</dbReference>
<name>A0ABM8XYW0_9BURK</name>
<reference evidence="2 3" key="1">
    <citation type="submission" date="2021-08" db="EMBL/GenBank/DDBJ databases">
        <authorList>
            <person name="Peeters C."/>
        </authorList>
    </citation>
    <scope>NUCLEOTIDE SEQUENCE [LARGE SCALE GENOMIC DNA]</scope>
    <source>
        <strain evidence="2 3">LMG 32289</strain>
    </source>
</reference>
<evidence type="ECO:0000313" key="3">
    <source>
        <dbReference type="Proteomes" id="UP000706525"/>
    </source>
</evidence>
<evidence type="ECO:0000256" key="1">
    <source>
        <dbReference type="ARBA" id="ARBA00002974"/>
    </source>
</evidence>
<dbReference type="Proteomes" id="UP000706525">
    <property type="component" value="Unassembled WGS sequence"/>
</dbReference>
<evidence type="ECO:0008006" key="4">
    <source>
        <dbReference type="Google" id="ProtNLM"/>
    </source>
</evidence>
<gene>
    <name evidence="2" type="ORF">LMG32289_06027</name>
</gene>
<dbReference type="InterPro" id="IPR020835">
    <property type="entry name" value="Catalase_sf"/>
</dbReference>
<proteinExistence type="predicted"/>
<dbReference type="RefSeq" id="WP_223994991.1">
    <property type="nucleotide sequence ID" value="NZ_CAJZAG010000015.1"/>
</dbReference>
<organism evidence="2 3">
    <name type="scientific">Cupriavidus pampae</name>
    <dbReference type="NCBI Taxonomy" id="659251"/>
    <lineage>
        <taxon>Bacteria</taxon>
        <taxon>Pseudomonadati</taxon>
        <taxon>Pseudomonadota</taxon>
        <taxon>Betaproteobacteria</taxon>
        <taxon>Burkholderiales</taxon>
        <taxon>Burkholderiaceae</taxon>
        <taxon>Cupriavidus</taxon>
    </lineage>
</organism>
<evidence type="ECO:0000313" key="2">
    <source>
        <dbReference type="EMBL" id="CAG9185649.1"/>
    </source>
</evidence>